<evidence type="ECO:0000256" key="1">
    <source>
        <dbReference type="ARBA" id="ARBA00000085"/>
    </source>
</evidence>
<dbReference type="Pfam" id="PF00512">
    <property type="entry name" value="HisKA"/>
    <property type="match status" value="1"/>
</dbReference>
<keyword evidence="12 13" id="KW-0472">Membrane</keyword>
<keyword evidence="6 13" id="KW-0812">Transmembrane</keyword>
<feature type="transmembrane region" description="Helical" evidence="13">
    <location>
        <begin position="12"/>
        <end position="30"/>
    </location>
</feature>
<gene>
    <name evidence="15" type="ORF">FBGL_15685</name>
    <name evidence="16" type="ORF">SAMN05192550_2444</name>
</gene>
<dbReference type="OrthoDB" id="9804645at2"/>
<dbReference type="CDD" id="cd00082">
    <property type="entry name" value="HisKA"/>
    <property type="match status" value="1"/>
</dbReference>
<dbReference type="SMART" id="SM00387">
    <property type="entry name" value="HATPase_c"/>
    <property type="match status" value="1"/>
</dbReference>
<proteinExistence type="predicted"/>
<evidence type="ECO:0000313" key="18">
    <source>
        <dbReference type="Proteomes" id="UP000182367"/>
    </source>
</evidence>
<dbReference type="InterPro" id="IPR052023">
    <property type="entry name" value="Histidine_kinase_KdpD"/>
</dbReference>
<keyword evidence="11" id="KW-0902">Two-component regulatory system</keyword>
<evidence type="ECO:0000256" key="4">
    <source>
        <dbReference type="ARBA" id="ARBA00022553"/>
    </source>
</evidence>
<dbReference type="Gene3D" id="1.20.120.620">
    <property type="entry name" value="Backbone structure of the membrane domain of e. Coli histidine kinase receptor kdpd"/>
    <property type="match status" value="1"/>
</dbReference>
<dbReference type="Proteomes" id="UP000093226">
    <property type="component" value="Unassembled WGS sequence"/>
</dbReference>
<evidence type="ECO:0000256" key="5">
    <source>
        <dbReference type="ARBA" id="ARBA00022679"/>
    </source>
</evidence>
<sequence>MKSILRQIKIKNQYLISLCSVSIVSLLCLFTRDYLDYKIAAYILLVVVSLLAMFLDIFPVLLSAFLSALILNFLFIKPYYTFHISNAEDTLLFVLFFVIAFLNGVLTHKIRKTEKMLQIKQVRSNTMKLYNALLDSLSHELRTPISAIMGAIDTIQSQNVTISEENKLQLYSEIEKASLRLNHQVENLLNMSRLESGVVEPKMDWCDINELFYNVLDNLKEDLKFHKVKVSTDENLPLFKLDYGLMEQIIYNLVFNASQYTPKGAKIELSAVYNPDVDFDYNSEKLESCVITVSDDGLGFPEEEIDQVFDKFYRLHNSKTGGTGLGLSIVKGFVEAQNGMVTLENKEDGGSVFTLSFPALVMNPKEISNE</sequence>
<dbReference type="InterPro" id="IPR036097">
    <property type="entry name" value="HisK_dim/P_sf"/>
</dbReference>
<evidence type="ECO:0000256" key="8">
    <source>
        <dbReference type="ARBA" id="ARBA00022777"/>
    </source>
</evidence>
<dbReference type="SUPFAM" id="SSF55874">
    <property type="entry name" value="ATPase domain of HSP90 chaperone/DNA topoisomerase II/histidine kinase"/>
    <property type="match status" value="1"/>
</dbReference>
<keyword evidence="4" id="KW-0597">Phosphoprotein</keyword>
<dbReference type="PRINTS" id="PR00344">
    <property type="entry name" value="BCTRLSENSOR"/>
</dbReference>
<evidence type="ECO:0000256" key="2">
    <source>
        <dbReference type="ARBA" id="ARBA00004141"/>
    </source>
</evidence>
<reference evidence="16 18" key="3">
    <citation type="submission" date="2016-10" db="EMBL/GenBank/DDBJ databases">
        <authorList>
            <person name="Varghese N."/>
            <person name="Submissions S."/>
        </authorList>
    </citation>
    <scope>NUCLEOTIDE SEQUENCE [LARGE SCALE GENOMIC DNA]</scope>
    <source>
        <strain evidence="16 18">Gm-149</strain>
    </source>
</reference>
<evidence type="ECO:0000256" key="3">
    <source>
        <dbReference type="ARBA" id="ARBA00012438"/>
    </source>
</evidence>
<feature type="transmembrane region" description="Helical" evidence="13">
    <location>
        <begin position="91"/>
        <end position="110"/>
    </location>
</feature>
<keyword evidence="10 13" id="KW-1133">Transmembrane helix</keyword>
<dbReference type="EMBL" id="FNEO01000005">
    <property type="protein sequence ID" value="SDJ62786.1"/>
    <property type="molecule type" value="Genomic_DNA"/>
</dbReference>
<evidence type="ECO:0000256" key="10">
    <source>
        <dbReference type="ARBA" id="ARBA00022989"/>
    </source>
</evidence>
<dbReference type="SUPFAM" id="SSF47384">
    <property type="entry name" value="Homodimeric domain of signal transducing histidine kinase"/>
    <property type="match status" value="1"/>
</dbReference>
<dbReference type="Gene3D" id="3.30.565.10">
    <property type="entry name" value="Histidine kinase-like ATPase, C-terminal domain"/>
    <property type="match status" value="1"/>
</dbReference>
<dbReference type="InterPro" id="IPR004358">
    <property type="entry name" value="Sig_transdc_His_kin-like_C"/>
</dbReference>
<feature type="domain" description="Histidine kinase" evidence="14">
    <location>
        <begin position="136"/>
        <end position="361"/>
    </location>
</feature>
<dbReference type="InterPro" id="IPR003661">
    <property type="entry name" value="HisK_dim/P_dom"/>
</dbReference>
<keyword evidence="9" id="KW-0067">ATP-binding</keyword>
<dbReference type="PANTHER" id="PTHR45569">
    <property type="entry name" value="SENSOR PROTEIN KDPD"/>
    <property type="match status" value="1"/>
</dbReference>
<dbReference type="SMART" id="SM00388">
    <property type="entry name" value="HisKA"/>
    <property type="match status" value="1"/>
</dbReference>
<evidence type="ECO:0000256" key="12">
    <source>
        <dbReference type="ARBA" id="ARBA00023136"/>
    </source>
</evidence>
<evidence type="ECO:0000259" key="14">
    <source>
        <dbReference type="PROSITE" id="PS50109"/>
    </source>
</evidence>
<keyword evidence="18" id="KW-1185">Reference proteome</keyword>
<reference evidence="15" key="2">
    <citation type="submission" date="2016-03" db="EMBL/GenBank/DDBJ databases">
        <authorList>
            <person name="Ploux O."/>
        </authorList>
    </citation>
    <scope>NUCLEOTIDE SEQUENCE</scope>
    <source>
        <strain evidence="15">NBRC 105008</strain>
    </source>
</reference>
<keyword evidence="5" id="KW-0808">Transferase</keyword>
<organism evidence="15 17">
    <name type="scientific">Flavobacterium glycines</name>
    <dbReference type="NCBI Taxonomy" id="551990"/>
    <lineage>
        <taxon>Bacteria</taxon>
        <taxon>Pseudomonadati</taxon>
        <taxon>Bacteroidota</taxon>
        <taxon>Flavobacteriia</taxon>
        <taxon>Flavobacteriales</taxon>
        <taxon>Flavobacteriaceae</taxon>
        <taxon>Flavobacterium</taxon>
    </lineage>
</organism>
<name>A0A1B9DG06_9FLAO</name>
<dbReference type="FunFam" id="3.30.565.10:FF:000006">
    <property type="entry name" value="Sensor histidine kinase WalK"/>
    <property type="match status" value="1"/>
</dbReference>
<dbReference type="InterPro" id="IPR025201">
    <property type="entry name" value="KdpD_TM"/>
</dbReference>
<evidence type="ECO:0000256" key="6">
    <source>
        <dbReference type="ARBA" id="ARBA00022692"/>
    </source>
</evidence>
<accession>A0A1B9DG06</accession>
<dbReference type="GO" id="GO:0005886">
    <property type="term" value="C:plasma membrane"/>
    <property type="evidence" value="ECO:0007669"/>
    <property type="project" value="TreeGrafter"/>
</dbReference>
<dbReference type="Pfam" id="PF13493">
    <property type="entry name" value="DUF4118"/>
    <property type="match status" value="1"/>
</dbReference>
<protein>
    <recommendedName>
        <fullName evidence="3">histidine kinase</fullName>
        <ecNumber evidence="3">2.7.13.3</ecNumber>
    </recommendedName>
</protein>
<dbReference type="GO" id="GO:0005524">
    <property type="term" value="F:ATP binding"/>
    <property type="evidence" value="ECO:0007669"/>
    <property type="project" value="UniProtKB-KW"/>
</dbReference>
<dbReference type="RefSeq" id="WP_066330040.1">
    <property type="nucleotide sequence ID" value="NZ_BJVF01000004.1"/>
</dbReference>
<dbReference type="STRING" id="551990.SAMN05192550_2444"/>
<dbReference type="Proteomes" id="UP000182367">
    <property type="component" value="Unassembled WGS sequence"/>
</dbReference>
<comment type="subcellular location">
    <subcellularLocation>
        <location evidence="2">Membrane</location>
        <topology evidence="2">Multi-pass membrane protein</topology>
    </subcellularLocation>
</comment>
<dbReference type="PROSITE" id="PS50109">
    <property type="entry name" value="HIS_KIN"/>
    <property type="match status" value="1"/>
</dbReference>
<dbReference type="PANTHER" id="PTHR45569:SF1">
    <property type="entry name" value="SENSOR PROTEIN KDPD"/>
    <property type="match status" value="1"/>
</dbReference>
<evidence type="ECO:0000313" key="15">
    <source>
        <dbReference type="EMBL" id="OCB68637.1"/>
    </source>
</evidence>
<evidence type="ECO:0000256" key="9">
    <source>
        <dbReference type="ARBA" id="ARBA00022840"/>
    </source>
</evidence>
<keyword evidence="8 15" id="KW-0418">Kinase</keyword>
<dbReference type="InterPro" id="IPR003594">
    <property type="entry name" value="HATPase_dom"/>
</dbReference>
<evidence type="ECO:0000256" key="7">
    <source>
        <dbReference type="ARBA" id="ARBA00022741"/>
    </source>
</evidence>
<keyword evidence="7" id="KW-0547">Nucleotide-binding</keyword>
<dbReference type="AlphaFoldDB" id="A0A1B9DG06"/>
<evidence type="ECO:0000313" key="17">
    <source>
        <dbReference type="Proteomes" id="UP000093226"/>
    </source>
</evidence>
<feature type="transmembrane region" description="Helical" evidence="13">
    <location>
        <begin position="42"/>
        <end position="71"/>
    </location>
</feature>
<evidence type="ECO:0000256" key="11">
    <source>
        <dbReference type="ARBA" id="ARBA00023012"/>
    </source>
</evidence>
<evidence type="ECO:0000256" key="13">
    <source>
        <dbReference type="SAM" id="Phobius"/>
    </source>
</evidence>
<dbReference type="Pfam" id="PF02518">
    <property type="entry name" value="HATPase_c"/>
    <property type="match status" value="1"/>
</dbReference>
<comment type="caution">
    <text evidence="15">The sequence shown here is derived from an EMBL/GenBank/DDBJ whole genome shotgun (WGS) entry which is preliminary data.</text>
</comment>
<reference evidence="17" key="1">
    <citation type="submission" date="2016-03" db="EMBL/GenBank/DDBJ databases">
        <title>Draft genome sequence of Paenibacillus glacialis DSM 22343.</title>
        <authorList>
            <person name="Shin S.-K."/>
            <person name="Yi H."/>
        </authorList>
    </citation>
    <scope>NUCLEOTIDE SEQUENCE [LARGE SCALE GENOMIC DNA]</scope>
    <source>
        <strain evidence="17">NBRC 105008</strain>
    </source>
</reference>
<dbReference type="InterPro" id="IPR036890">
    <property type="entry name" value="HATPase_C_sf"/>
</dbReference>
<comment type="catalytic activity">
    <reaction evidence="1">
        <text>ATP + protein L-histidine = ADP + protein N-phospho-L-histidine.</text>
        <dbReference type="EC" id="2.7.13.3"/>
    </reaction>
</comment>
<dbReference type="Gene3D" id="1.10.287.130">
    <property type="match status" value="1"/>
</dbReference>
<dbReference type="EMBL" id="LVEO01000030">
    <property type="protein sequence ID" value="OCB68637.1"/>
    <property type="molecule type" value="Genomic_DNA"/>
</dbReference>
<dbReference type="CDD" id="cd00075">
    <property type="entry name" value="HATPase"/>
    <property type="match status" value="1"/>
</dbReference>
<evidence type="ECO:0000313" key="16">
    <source>
        <dbReference type="EMBL" id="SDJ62786.1"/>
    </source>
</evidence>
<dbReference type="GO" id="GO:0000155">
    <property type="term" value="F:phosphorelay sensor kinase activity"/>
    <property type="evidence" value="ECO:0007669"/>
    <property type="project" value="InterPro"/>
</dbReference>
<dbReference type="InterPro" id="IPR005467">
    <property type="entry name" value="His_kinase_dom"/>
</dbReference>
<dbReference type="EC" id="2.7.13.3" evidence="3"/>
<dbReference type="InterPro" id="IPR038318">
    <property type="entry name" value="KdpD_sf"/>
</dbReference>